<dbReference type="GO" id="GO:0005783">
    <property type="term" value="C:endoplasmic reticulum"/>
    <property type="evidence" value="ECO:0007669"/>
    <property type="project" value="TreeGrafter"/>
</dbReference>
<gene>
    <name evidence="8" type="ORF">BGZ70_008833</name>
</gene>
<feature type="transmembrane region" description="Helical" evidence="6">
    <location>
        <begin position="20"/>
        <end position="39"/>
    </location>
</feature>
<evidence type="ECO:0000256" key="1">
    <source>
        <dbReference type="ARBA" id="ARBA00004141"/>
    </source>
</evidence>
<feature type="transmembrane region" description="Helical" evidence="6">
    <location>
        <begin position="146"/>
        <end position="167"/>
    </location>
</feature>
<evidence type="ECO:0000256" key="3">
    <source>
        <dbReference type="ARBA" id="ARBA00022989"/>
    </source>
</evidence>
<keyword evidence="4 5" id="KW-0472">Membrane</keyword>
<name>A0A9P6JDD8_MORAP</name>
<feature type="transmembrane region" description="Helical" evidence="6">
    <location>
        <begin position="220"/>
        <end position="239"/>
    </location>
</feature>
<dbReference type="SMART" id="SM00724">
    <property type="entry name" value="TLC"/>
    <property type="match status" value="1"/>
</dbReference>
<evidence type="ECO:0000256" key="2">
    <source>
        <dbReference type="ARBA" id="ARBA00022692"/>
    </source>
</evidence>
<evidence type="ECO:0000256" key="6">
    <source>
        <dbReference type="SAM" id="Phobius"/>
    </source>
</evidence>
<evidence type="ECO:0000313" key="8">
    <source>
        <dbReference type="EMBL" id="KAF9967622.1"/>
    </source>
</evidence>
<keyword evidence="3 6" id="KW-1133">Transmembrane helix</keyword>
<dbReference type="Pfam" id="PF03798">
    <property type="entry name" value="TRAM_LAG1_CLN8"/>
    <property type="match status" value="1"/>
</dbReference>
<feature type="transmembrane region" description="Helical" evidence="6">
    <location>
        <begin position="60"/>
        <end position="80"/>
    </location>
</feature>
<dbReference type="PANTHER" id="PTHR13439">
    <property type="entry name" value="CT120 PROTEIN"/>
    <property type="match status" value="1"/>
</dbReference>
<dbReference type="GO" id="GO:0016020">
    <property type="term" value="C:membrane"/>
    <property type="evidence" value="ECO:0007669"/>
    <property type="project" value="UniProtKB-SubCell"/>
</dbReference>
<reference evidence="8" key="1">
    <citation type="journal article" date="2020" name="Fungal Divers.">
        <title>Resolving the Mortierellaceae phylogeny through synthesis of multi-gene phylogenetics and phylogenomics.</title>
        <authorList>
            <person name="Vandepol N."/>
            <person name="Liber J."/>
            <person name="Desiro A."/>
            <person name="Na H."/>
            <person name="Kennedy M."/>
            <person name="Barry K."/>
            <person name="Grigoriev I.V."/>
            <person name="Miller A.N."/>
            <person name="O'Donnell K."/>
            <person name="Stajich J.E."/>
            <person name="Bonito G."/>
        </authorList>
    </citation>
    <scope>NUCLEOTIDE SEQUENCE</scope>
    <source>
        <strain evidence="8">CK1249</strain>
    </source>
</reference>
<protein>
    <recommendedName>
        <fullName evidence="7">TLC domain-containing protein</fullName>
    </recommendedName>
</protein>
<dbReference type="GO" id="GO:0055088">
    <property type="term" value="P:lipid homeostasis"/>
    <property type="evidence" value="ECO:0007669"/>
    <property type="project" value="TreeGrafter"/>
</dbReference>
<keyword evidence="9" id="KW-1185">Reference proteome</keyword>
<feature type="transmembrane region" description="Helical" evidence="6">
    <location>
        <begin position="92"/>
        <end position="109"/>
    </location>
</feature>
<comment type="caution">
    <text evidence="8">The sequence shown here is derived from an EMBL/GenBank/DDBJ whole genome shotgun (WGS) entry which is preliminary data.</text>
</comment>
<dbReference type="EMBL" id="JAAAHY010000067">
    <property type="protein sequence ID" value="KAF9967622.1"/>
    <property type="molecule type" value="Genomic_DNA"/>
</dbReference>
<dbReference type="Proteomes" id="UP000738359">
    <property type="component" value="Unassembled WGS sequence"/>
</dbReference>
<keyword evidence="2 5" id="KW-0812">Transmembrane</keyword>
<sequence length="266" mass="30538">MGDSILSTLGVSALEHHWTTLLYSAIGCSLIVHLSQTVCPRLFPNTYPQLAKAKKLNWDVHVVSSVHAIAIVLLSTPLLWNETLMQNKIFGYDFYAGQVYAIACGYFLWDTIHSIRHMKEFGIGFVFHGFCSFSVFIFSFRPFLQYYGSVFLMFELSTPFLNIHWFMDKLGLTGSIYQLINGVVLLVVFFGARIVFGIYMSYQTYLNVMPVLDQIPWHLIVVYSAANVVLNTLNLFWFYKMIESLMKRFSPSSKNRRASTKGKRVQ</sequence>
<dbReference type="PANTHER" id="PTHR13439:SF0">
    <property type="entry name" value="TOPOISOMERASE I DAMAGE AFFECTED PROTEIN 4"/>
    <property type="match status" value="1"/>
</dbReference>
<dbReference type="AlphaFoldDB" id="A0A9P6JDD8"/>
<dbReference type="OrthoDB" id="10266980at2759"/>
<evidence type="ECO:0000259" key="7">
    <source>
        <dbReference type="PROSITE" id="PS50922"/>
    </source>
</evidence>
<dbReference type="InterPro" id="IPR006634">
    <property type="entry name" value="TLC-dom"/>
</dbReference>
<feature type="domain" description="TLC" evidence="7">
    <location>
        <begin position="53"/>
        <end position="250"/>
    </location>
</feature>
<accession>A0A9P6JDD8</accession>
<proteinExistence type="predicted"/>
<evidence type="ECO:0000256" key="4">
    <source>
        <dbReference type="ARBA" id="ARBA00023136"/>
    </source>
</evidence>
<comment type="subcellular location">
    <subcellularLocation>
        <location evidence="1">Membrane</location>
        <topology evidence="1">Multi-pass membrane protein</topology>
    </subcellularLocation>
</comment>
<dbReference type="PROSITE" id="PS50922">
    <property type="entry name" value="TLC"/>
    <property type="match status" value="1"/>
</dbReference>
<evidence type="ECO:0000256" key="5">
    <source>
        <dbReference type="PROSITE-ProRule" id="PRU00205"/>
    </source>
</evidence>
<feature type="transmembrane region" description="Helical" evidence="6">
    <location>
        <begin position="121"/>
        <end position="140"/>
    </location>
</feature>
<feature type="transmembrane region" description="Helical" evidence="6">
    <location>
        <begin position="179"/>
        <end position="200"/>
    </location>
</feature>
<dbReference type="InterPro" id="IPR050846">
    <property type="entry name" value="TLCD"/>
</dbReference>
<evidence type="ECO:0000313" key="9">
    <source>
        <dbReference type="Proteomes" id="UP000738359"/>
    </source>
</evidence>
<organism evidence="8 9">
    <name type="scientific">Mortierella alpina</name>
    <name type="common">Oleaginous fungus</name>
    <name type="synonym">Mortierella renispora</name>
    <dbReference type="NCBI Taxonomy" id="64518"/>
    <lineage>
        <taxon>Eukaryota</taxon>
        <taxon>Fungi</taxon>
        <taxon>Fungi incertae sedis</taxon>
        <taxon>Mucoromycota</taxon>
        <taxon>Mortierellomycotina</taxon>
        <taxon>Mortierellomycetes</taxon>
        <taxon>Mortierellales</taxon>
        <taxon>Mortierellaceae</taxon>
        <taxon>Mortierella</taxon>
    </lineage>
</organism>